<gene>
    <name evidence="2" type="ORF">DRV84_14755</name>
</gene>
<dbReference type="PANTHER" id="PTHR23131:SF0">
    <property type="entry name" value="ENDORIBONUCLEASE LACTB2"/>
    <property type="match status" value="1"/>
</dbReference>
<dbReference type="InterPro" id="IPR036388">
    <property type="entry name" value="WH-like_DNA-bd_sf"/>
</dbReference>
<dbReference type="RefSeq" id="WP_115982050.1">
    <property type="nucleotide sequence ID" value="NZ_QOHR01000048.1"/>
</dbReference>
<dbReference type="Gene3D" id="3.60.15.10">
    <property type="entry name" value="Ribonuclease Z/Hydroxyacylglutathione hydrolase-like"/>
    <property type="match status" value="1"/>
</dbReference>
<keyword evidence="2" id="KW-0378">Hydrolase</keyword>
<reference evidence="2 3" key="1">
    <citation type="journal article" date="2017" name="Int. J. Syst. Evol. Microbiol.">
        <title>Rhodosalinus sediminis gen. nov., sp. nov., isolated from marine saltern.</title>
        <authorList>
            <person name="Guo L.Y."/>
            <person name="Ling S.K."/>
            <person name="Li C.M."/>
            <person name="Chen G.J."/>
            <person name="Du Z.J."/>
        </authorList>
    </citation>
    <scope>NUCLEOTIDE SEQUENCE [LARGE SCALE GENOMIC DNA]</scope>
    <source>
        <strain evidence="2 3">WDN1C137</strain>
    </source>
</reference>
<dbReference type="GO" id="GO:0016787">
    <property type="term" value="F:hydrolase activity"/>
    <property type="evidence" value="ECO:0007669"/>
    <property type="project" value="UniProtKB-KW"/>
</dbReference>
<evidence type="ECO:0000313" key="2">
    <source>
        <dbReference type="EMBL" id="REC53726.1"/>
    </source>
</evidence>
<dbReference type="PANTHER" id="PTHR23131">
    <property type="entry name" value="ENDORIBONUCLEASE LACTB2"/>
    <property type="match status" value="1"/>
</dbReference>
<proteinExistence type="predicted"/>
<dbReference type="InterPro" id="IPR041516">
    <property type="entry name" value="LACTB2_WH"/>
</dbReference>
<organism evidence="2 3">
    <name type="scientific">Rhodosalinus sediminis</name>
    <dbReference type="NCBI Taxonomy" id="1940533"/>
    <lineage>
        <taxon>Bacteria</taxon>
        <taxon>Pseudomonadati</taxon>
        <taxon>Pseudomonadota</taxon>
        <taxon>Alphaproteobacteria</taxon>
        <taxon>Rhodobacterales</taxon>
        <taxon>Paracoccaceae</taxon>
        <taxon>Rhodosalinus</taxon>
    </lineage>
</organism>
<dbReference type="InterPro" id="IPR050662">
    <property type="entry name" value="Sec-metab_biosynth-thioest"/>
</dbReference>
<dbReference type="Gene3D" id="1.10.10.10">
    <property type="entry name" value="Winged helix-like DNA-binding domain superfamily/Winged helix DNA-binding domain"/>
    <property type="match status" value="1"/>
</dbReference>
<dbReference type="InterPro" id="IPR036866">
    <property type="entry name" value="RibonucZ/Hydroxyglut_hydro"/>
</dbReference>
<dbReference type="AlphaFoldDB" id="A0A3D9BJV0"/>
<accession>A0A3D9BJV0</accession>
<sequence length="294" mass="30522">MPRHALPLGPGLRRITAPNPSPMTFRGTNTYLLGTRGLAVIDPGPDDPAHLEAILAALGPGQRITHILVTHAHLDHSPLARPLARETGAPVLAFGDARAGRSAVMTRLAAAGLAGGGEGVETGFAPDATLADGAEVAGDGWRLTALHTPGHFGNHLCFAAGDTLFTGDLVMGWASSLVSPPDGDLTDFMASCARLSGHRWRVMHPGHGAPIADPAARLAWLLAHRRTREAQIRAALAEGPGTADALARRIYADTPPELLPAAARNVFAHLVDLAGRDLARPEGPLSAGAVFHAT</sequence>
<dbReference type="Pfam" id="PF17778">
    <property type="entry name" value="WHD_BLACT"/>
    <property type="match status" value="1"/>
</dbReference>
<dbReference type="EMBL" id="QOHR01000048">
    <property type="protein sequence ID" value="REC53726.1"/>
    <property type="molecule type" value="Genomic_DNA"/>
</dbReference>
<name>A0A3D9BJV0_9RHOB</name>
<dbReference type="SUPFAM" id="SSF56281">
    <property type="entry name" value="Metallo-hydrolase/oxidoreductase"/>
    <property type="match status" value="1"/>
</dbReference>
<dbReference type="OrthoDB" id="9788263at2"/>
<keyword evidence="3" id="KW-1185">Reference proteome</keyword>
<feature type="domain" description="Metallo-beta-lactamase" evidence="1">
    <location>
        <begin position="27"/>
        <end position="207"/>
    </location>
</feature>
<dbReference type="Pfam" id="PF00753">
    <property type="entry name" value="Lactamase_B"/>
    <property type="match status" value="1"/>
</dbReference>
<evidence type="ECO:0000313" key="3">
    <source>
        <dbReference type="Proteomes" id="UP000257131"/>
    </source>
</evidence>
<dbReference type="CDD" id="cd16278">
    <property type="entry name" value="metallo-hydrolase-like_MBL-fold"/>
    <property type="match status" value="1"/>
</dbReference>
<comment type="caution">
    <text evidence="2">The sequence shown here is derived from an EMBL/GenBank/DDBJ whole genome shotgun (WGS) entry which is preliminary data.</text>
</comment>
<dbReference type="SMART" id="SM00849">
    <property type="entry name" value="Lactamase_B"/>
    <property type="match status" value="1"/>
</dbReference>
<dbReference type="InterPro" id="IPR001279">
    <property type="entry name" value="Metallo-B-lactamas"/>
</dbReference>
<protein>
    <submittedName>
        <fullName evidence="2">MBL fold metallo-hydrolase</fullName>
    </submittedName>
</protein>
<dbReference type="Proteomes" id="UP000257131">
    <property type="component" value="Unassembled WGS sequence"/>
</dbReference>
<evidence type="ECO:0000259" key="1">
    <source>
        <dbReference type="SMART" id="SM00849"/>
    </source>
</evidence>